<keyword evidence="1" id="KW-1133">Transmembrane helix</keyword>
<feature type="domain" description="Phosphatidic acid phosphatase type 2/haloperoxidase" evidence="2">
    <location>
        <begin position="24"/>
        <end position="162"/>
    </location>
</feature>
<reference evidence="3" key="1">
    <citation type="journal article" date="2013" name="PLoS ONE">
        <title>Metagenomic insights into the carbohydrate-active enzymes carried by the microorganisms adhering to solid digesta in the rumen of cows.</title>
        <authorList>
            <person name="Wang L."/>
            <person name="Hatem A."/>
            <person name="Catalyurek U.V."/>
            <person name="Morrison M."/>
            <person name="Yu Z."/>
        </authorList>
    </citation>
    <scope>NUCLEOTIDE SEQUENCE</scope>
</reference>
<proteinExistence type="predicted"/>
<dbReference type="EMBL" id="KC246804">
    <property type="protein sequence ID" value="AHF24741.1"/>
    <property type="molecule type" value="Genomic_DNA"/>
</dbReference>
<dbReference type="Pfam" id="PF01569">
    <property type="entry name" value="PAP2"/>
    <property type="match status" value="1"/>
</dbReference>
<feature type="transmembrane region" description="Helical" evidence="1">
    <location>
        <begin position="140"/>
        <end position="163"/>
    </location>
</feature>
<dbReference type="InterPro" id="IPR036938">
    <property type="entry name" value="PAP2/HPO_sf"/>
</dbReference>
<feature type="transmembrane region" description="Helical" evidence="1">
    <location>
        <begin position="117"/>
        <end position="134"/>
    </location>
</feature>
<evidence type="ECO:0000259" key="2">
    <source>
        <dbReference type="Pfam" id="PF01569"/>
    </source>
</evidence>
<feature type="transmembrane region" description="Helical" evidence="1">
    <location>
        <begin position="23"/>
        <end position="44"/>
    </location>
</feature>
<dbReference type="InterPro" id="IPR000326">
    <property type="entry name" value="PAP2/HPO"/>
</dbReference>
<dbReference type="AlphaFoldDB" id="W0FIT0"/>
<protein>
    <recommendedName>
        <fullName evidence="2">Phosphatidic acid phosphatase type 2/haloperoxidase domain-containing protein</fullName>
    </recommendedName>
</protein>
<sequence>MALYAWVPVVCYRILDDENAGKLIAVGAAILIAGVLADNVNLWLKQVASRPRYKYLITLDDPVSEFRNWWQMIPNLAGNNDNFKSWPSGNMTIAAMMFSLPMLTDVMKKRSAGKNRAAYGFACCFVILYGYNRIHMTNHFLSDVCFGTLITYLIYAVVSSAMLKGSQSQSR</sequence>
<dbReference type="Gene3D" id="1.20.144.10">
    <property type="entry name" value="Phosphatidic acid phosphatase type 2/haloperoxidase"/>
    <property type="match status" value="1"/>
</dbReference>
<keyword evidence="1" id="KW-0812">Transmembrane</keyword>
<organism evidence="3">
    <name type="scientific">uncultured bacterium Contig12</name>
    <dbReference type="NCBI Taxonomy" id="1393397"/>
    <lineage>
        <taxon>Bacteria</taxon>
        <taxon>environmental samples</taxon>
    </lineage>
</organism>
<name>W0FIT0_9BACT</name>
<keyword evidence="1" id="KW-0472">Membrane</keyword>
<dbReference type="SUPFAM" id="SSF48317">
    <property type="entry name" value="Acid phosphatase/Vanadium-dependent haloperoxidase"/>
    <property type="match status" value="1"/>
</dbReference>
<accession>W0FIT0</accession>
<evidence type="ECO:0000313" key="3">
    <source>
        <dbReference type="EMBL" id="AHF24741.1"/>
    </source>
</evidence>
<evidence type="ECO:0000256" key="1">
    <source>
        <dbReference type="SAM" id="Phobius"/>
    </source>
</evidence>